<dbReference type="GO" id="GO:0003677">
    <property type="term" value="F:DNA binding"/>
    <property type="evidence" value="ECO:0007669"/>
    <property type="project" value="UniProtKB-KW"/>
</dbReference>
<dbReference type="SMART" id="SM00480">
    <property type="entry name" value="POL3Bc"/>
    <property type="match status" value="1"/>
</dbReference>
<dbReference type="PANTHER" id="PTHR30478:SF0">
    <property type="entry name" value="BETA SLIDING CLAMP"/>
    <property type="match status" value="1"/>
</dbReference>
<keyword evidence="3" id="KW-0963">Cytoplasm</keyword>
<keyword evidence="6" id="KW-0235">DNA replication</keyword>
<evidence type="ECO:0000313" key="10">
    <source>
        <dbReference type="EMBL" id="KKN86985.1"/>
    </source>
</evidence>
<dbReference type="InterPro" id="IPR001001">
    <property type="entry name" value="DNA_polIII_beta"/>
</dbReference>
<dbReference type="SUPFAM" id="SSF55979">
    <property type="entry name" value="DNA clamp"/>
    <property type="match status" value="3"/>
</dbReference>
<dbReference type="Gene3D" id="3.70.10.10">
    <property type="match status" value="1"/>
</dbReference>
<evidence type="ECO:0000256" key="4">
    <source>
        <dbReference type="ARBA" id="ARBA00022679"/>
    </source>
</evidence>
<feature type="domain" description="DNA polymerase III beta sliding clamp C-terminal" evidence="9">
    <location>
        <begin position="254"/>
        <end position="360"/>
    </location>
</feature>
<dbReference type="GO" id="GO:0008408">
    <property type="term" value="F:3'-5' exonuclease activity"/>
    <property type="evidence" value="ECO:0007669"/>
    <property type="project" value="InterPro"/>
</dbReference>
<evidence type="ECO:0000256" key="7">
    <source>
        <dbReference type="ARBA" id="ARBA00022932"/>
    </source>
</evidence>
<keyword evidence="7" id="KW-0239">DNA-directed DNA polymerase</keyword>
<name>A0A0F9U172_9ZZZZ</name>
<proteinExistence type="inferred from homology"/>
<accession>A0A0F9U172</accession>
<dbReference type="GO" id="GO:0009360">
    <property type="term" value="C:DNA polymerase III complex"/>
    <property type="evidence" value="ECO:0007669"/>
    <property type="project" value="InterPro"/>
</dbReference>
<protein>
    <recommendedName>
        <fullName evidence="9">DNA polymerase III beta sliding clamp C-terminal domain-containing protein</fullName>
    </recommendedName>
</protein>
<evidence type="ECO:0000256" key="1">
    <source>
        <dbReference type="ARBA" id="ARBA00004496"/>
    </source>
</evidence>
<dbReference type="PANTHER" id="PTHR30478">
    <property type="entry name" value="DNA POLYMERASE III SUBUNIT BETA"/>
    <property type="match status" value="1"/>
</dbReference>
<dbReference type="GO" id="GO:0003887">
    <property type="term" value="F:DNA-directed DNA polymerase activity"/>
    <property type="evidence" value="ECO:0007669"/>
    <property type="project" value="UniProtKB-KW"/>
</dbReference>
<gene>
    <name evidence="10" type="ORF">LCGC14_0262540</name>
</gene>
<evidence type="ECO:0000256" key="8">
    <source>
        <dbReference type="ARBA" id="ARBA00023125"/>
    </source>
</evidence>
<sequence>MQIQVQKLREAMKLLELVIPKKTTLPVLHNVLLKDGKAVAGNLEVFVFIDLPEANTECLIPHKPVMQLLKYVPGNEMLTLEANGEITFSWADGKSSYPRVKSDEYPPTPELVVKTEGTLDGNTLIAALTSISEYCAKDGTRPVLSGVTILPGENLDIAAGDGFRMAYQTIPDSFPIEDPLIIPSSTVKILNSLWQHTKPDVALGDSLVGLVLSKRHIDVALVEAKGSEANLLRVCFSGVTILLKLIEGNSPNFKQLIPEEIPTKVQFFSGDLERAIKRLQAIAADGSGMVKLSWTNDTMTVSASSKDVGKVEGTLPVQADKPDRVALNIKYLLEYLAGKDGMITMGVTGGTTPVALRHRASPLVIVQPMNAEW</sequence>
<evidence type="ECO:0000256" key="3">
    <source>
        <dbReference type="ARBA" id="ARBA00022490"/>
    </source>
</evidence>
<dbReference type="InterPro" id="IPR022635">
    <property type="entry name" value="DNA_polIII_beta_C"/>
</dbReference>
<comment type="subcellular location">
    <subcellularLocation>
        <location evidence="1">Cytoplasm</location>
    </subcellularLocation>
</comment>
<dbReference type="Gene3D" id="3.10.150.10">
    <property type="entry name" value="DNA Polymerase III, subunit A, domain 2"/>
    <property type="match status" value="1"/>
</dbReference>
<dbReference type="AlphaFoldDB" id="A0A0F9U172"/>
<comment type="similarity">
    <text evidence="2">Belongs to the beta sliding clamp family.</text>
</comment>
<dbReference type="EMBL" id="LAZR01000142">
    <property type="protein sequence ID" value="KKN86985.1"/>
    <property type="molecule type" value="Genomic_DNA"/>
</dbReference>
<evidence type="ECO:0000256" key="2">
    <source>
        <dbReference type="ARBA" id="ARBA00010752"/>
    </source>
</evidence>
<dbReference type="CDD" id="cd00140">
    <property type="entry name" value="beta_clamp"/>
    <property type="match status" value="1"/>
</dbReference>
<dbReference type="GO" id="GO:0006271">
    <property type="term" value="P:DNA strand elongation involved in DNA replication"/>
    <property type="evidence" value="ECO:0007669"/>
    <property type="project" value="TreeGrafter"/>
</dbReference>
<keyword evidence="8" id="KW-0238">DNA-binding</keyword>
<organism evidence="10">
    <name type="scientific">marine sediment metagenome</name>
    <dbReference type="NCBI Taxonomy" id="412755"/>
    <lineage>
        <taxon>unclassified sequences</taxon>
        <taxon>metagenomes</taxon>
        <taxon>ecological metagenomes</taxon>
    </lineage>
</organism>
<dbReference type="GO" id="GO:0005737">
    <property type="term" value="C:cytoplasm"/>
    <property type="evidence" value="ECO:0007669"/>
    <property type="project" value="UniProtKB-SubCell"/>
</dbReference>
<keyword evidence="4" id="KW-0808">Transferase</keyword>
<evidence type="ECO:0000256" key="5">
    <source>
        <dbReference type="ARBA" id="ARBA00022695"/>
    </source>
</evidence>
<keyword evidence="5" id="KW-0548">Nucleotidyltransferase</keyword>
<evidence type="ECO:0000256" key="6">
    <source>
        <dbReference type="ARBA" id="ARBA00022705"/>
    </source>
</evidence>
<dbReference type="Pfam" id="PF02768">
    <property type="entry name" value="DNA_pol3_beta_3"/>
    <property type="match status" value="1"/>
</dbReference>
<comment type="caution">
    <text evidence="10">The sequence shown here is derived from an EMBL/GenBank/DDBJ whole genome shotgun (WGS) entry which is preliminary data.</text>
</comment>
<reference evidence="10" key="1">
    <citation type="journal article" date="2015" name="Nature">
        <title>Complex archaea that bridge the gap between prokaryotes and eukaryotes.</title>
        <authorList>
            <person name="Spang A."/>
            <person name="Saw J.H."/>
            <person name="Jorgensen S.L."/>
            <person name="Zaremba-Niedzwiedzka K."/>
            <person name="Martijn J."/>
            <person name="Lind A.E."/>
            <person name="van Eijk R."/>
            <person name="Schleper C."/>
            <person name="Guy L."/>
            <person name="Ettema T.J."/>
        </authorList>
    </citation>
    <scope>NUCLEOTIDE SEQUENCE</scope>
</reference>
<dbReference type="InterPro" id="IPR046938">
    <property type="entry name" value="DNA_clamp_sf"/>
</dbReference>
<evidence type="ECO:0000259" key="9">
    <source>
        <dbReference type="Pfam" id="PF02768"/>
    </source>
</evidence>